<protein>
    <submittedName>
        <fullName evidence="1">Alpha/beta hydrolase family protein</fullName>
    </submittedName>
</protein>
<reference evidence="1 2" key="1">
    <citation type="submission" date="2022-02" db="EMBL/GenBank/DDBJ databases">
        <title>Paenibacillus sp. MBLB1776 Whole Genome Shotgun Sequencing.</title>
        <authorList>
            <person name="Hwang C.Y."/>
            <person name="Cho E.-S."/>
            <person name="Seo M.-J."/>
        </authorList>
    </citation>
    <scope>NUCLEOTIDE SEQUENCE [LARGE SCALE GENOMIC DNA]</scope>
    <source>
        <strain evidence="1 2">MBLB1776</strain>
    </source>
</reference>
<dbReference type="InterPro" id="IPR029058">
    <property type="entry name" value="AB_hydrolase_fold"/>
</dbReference>
<keyword evidence="2" id="KW-1185">Reference proteome</keyword>
<organism evidence="1 2">
    <name type="scientific">Paenibacillus aurantius</name>
    <dbReference type="NCBI Taxonomy" id="2918900"/>
    <lineage>
        <taxon>Bacteria</taxon>
        <taxon>Bacillati</taxon>
        <taxon>Bacillota</taxon>
        <taxon>Bacilli</taxon>
        <taxon>Bacillales</taxon>
        <taxon>Paenibacillaceae</taxon>
        <taxon>Paenibacillus</taxon>
    </lineage>
</organism>
<dbReference type="InterPro" id="IPR050261">
    <property type="entry name" value="FrsA_esterase"/>
</dbReference>
<dbReference type="PANTHER" id="PTHR22946:SF8">
    <property type="entry name" value="ACETYL XYLAN ESTERASE DOMAIN-CONTAINING PROTEIN"/>
    <property type="match status" value="1"/>
</dbReference>
<dbReference type="GO" id="GO:0016787">
    <property type="term" value="F:hydrolase activity"/>
    <property type="evidence" value="ECO:0007669"/>
    <property type="project" value="UniProtKB-KW"/>
</dbReference>
<sequence>MSFNYSMDAYVKRLYGEAAQRRSGRPEEGTEAWREALLGGLRQALGRLPDEDAASPLEPVLLETKDYGDFVMERVAYSTIPSVTVPVLVLKPKDGEGPWPAVIACHGHGNGQLDAVGMDPEEALLDQPGIHNRFAVELVKRGLLVVIPEIMGFGLRRITEEMRKKPHLSSCATLSSHLLMQGSTLAGIRVYEARRAIDYLQSRNDVDSQRVGIIGFSGGGLVAAYTAALDDRISAAVLTGWTNTFEGSILSVTHCIDNYLPGILNEAEQQELVGLIAPRPLFVEAGEGDRLFPVEHVRKAAAYLEGVYERMGAGGQFGLDVFPGGHEISGRISFDWLADRLFR</sequence>
<dbReference type="EMBL" id="CP130318">
    <property type="protein sequence ID" value="WNQ08919.1"/>
    <property type="molecule type" value="Genomic_DNA"/>
</dbReference>
<gene>
    <name evidence="1" type="ORF">MJA45_14805</name>
</gene>
<dbReference type="PANTHER" id="PTHR22946">
    <property type="entry name" value="DIENELACTONE HYDROLASE DOMAIN-CONTAINING PROTEIN-RELATED"/>
    <property type="match status" value="1"/>
</dbReference>
<dbReference type="Gene3D" id="3.40.50.1820">
    <property type="entry name" value="alpha/beta hydrolase"/>
    <property type="match status" value="1"/>
</dbReference>
<proteinExistence type="predicted"/>
<dbReference type="SUPFAM" id="SSF53474">
    <property type="entry name" value="alpha/beta-Hydrolases"/>
    <property type="match status" value="1"/>
</dbReference>
<dbReference type="InterPro" id="IPR025890">
    <property type="entry name" value="Abhydrolase_bac"/>
</dbReference>
<dbReference type="RefSeq" id="WP_315602686.1">
    <property type="nucleotide sequence ID" value="NZ_CP130318.1"/>
</dbReference>
<dbReference type="AlphaFoldDB" id="A0AA96L8A7"/>
<evidence type="ECO:0000313" key="2">
    <source>
        <dbReference type="Proteomes" id="UP001305702"/>
    </source>
</evidence>
<evidence type="ECO:0000313" key="1">
    <source>
        <dbReference type="EMBL" id="WNQ08919.1"/>
    </source>
</evidence>
<keyword evidence="1" id="KW-0378">Hydrolase</keyword>
<name>A0AA96L8A7_9BACL</name>
<dbReference type="Pfam" id="PF12715">
    <property type="entry name" value="Abhydrolase_7"/>
    <property type="match status" value="1"/>
</dbReference>
<dbReference type="Proteomes" id="UP001305702">
    <property type="component" value="Chromosome"/>
</dbReference>
<dbReference type="KEGG" id="paun:MJA45_14805"/>
<accession>A0AA96L8A7</accession>